<protein>
    <recommendedName>
        <fullName evidence="3">tRNA threonylcarbamoyladenosine biosynthesis protein TsaE</fullName>
    </recommendedName>
    <alternativeName>
        <fullName evidence="10">t(6)A37 threonylcarbamoyladenosine biosynthesis protein TsaE</fullName>
    </alternativeName>
</protein>
<evidence type="ECO:0000256" key="1">
    <source>
        <dbReference type="ARBA" id="ARBA00004496"/>
    </source>
</evidence>
<keyword evidence="5" id="KW-0819">tRNA processing</keyword>
<keyword evidence="9" id="KW-0460">Magnesium</keyword>
<reference evidence="11 12" key="1">
    <citation type="journal article" date="2008" name="J. Bacteriol.">
        <title>'Candidatus Cloacamonas acidaminovorans': genome sequence reconstruction provides a first glimpse of a new bacterial division.</title>
        <authorList>
            <person name="Pelletier E."/>
            <person name="Kreimeyer A."/>
            <person name="Bocs S."/>
            <person name="Rouy Z."/>
            <person name="Gyapay G."/>
            <person name="Chouari R."/>
            <person name="Riviere D."/>
            <person name="Ganesan A."/>
            <person name="Daegelen P."/>
            <person name="Sghir A."/>
            <person name="Cohen G.N."/>
            <person name="Medigue C."/>
            <person name="Weissenbach J."/>
            <person name="Le Paslier D."/>
        </authorList>
    </citation>
    <scope>NUCLEOTIDE SEQUENCE [LARGE SCALE GENOMIC DNA]</scope>
    <source>
        <strain evidence="12">Evry</strain>
    </source>
</reference>
<gene>
    <name evidence="11" type="ordered locus">CLOAM1638</name>
</gene>
<keyword evidence="11" id="KW-0808">Transferase</keyword>
<dbReference type="EMBL" id="CU466930">
    <property type="protein sequence ID" value="CAO81475.1"/>
    <property type="molecule type" value="Genomic_DNA"/>
</dbReference>
<dbReference type="PANTHER" id="PTHR33540">
    <property type="entry name" value="TRNA THREONYLCARBAMOYLADENOSINE BIOSYNTHESIS PROTEIN TSAE"/>
    <property type="match status" value="1"/>
</dbReference>
<evidence type="ECO:0000256" key="4">
    <source>
        <dbReference type="ARBA" id="ARBA00022490"/>
    </source>
</evidence>
<dbReference type="Proteomes" id="UP000002019">
    <property type="component" value="Chromosome"/>
</dbReference>
<evidence type="ECO:0000256" key="6">
    <source>
        <dbReference type="ARBA" id="ARBA00022723"/>
    </source>
</evidence>
<dbReference type="HOGENOM" id="CLU_087829_5_0_0"/>
<keyword evidence="12" id="KW-1185">Reference proteome</keyword>
<dbReference type="eggNOG" id="COG0802">
    <property type="taxonomic scope" value="Bacteria"/>
</dbReference>
<dbReference type="InterPro" id="IPR003442">
    <property type="entry name" value="T6A_TsaE"/>
</dbReference>
<evidence type="ECO:0000313" key="12">
    <source>
        <dbReference type="Proteomes" id="UP000002019"/>
    </source>
</evidence>
<evidence type="ECO:0000256" key="3">
    <source>
        <dbReference type="ARBA" id="ARBA00019010"/>
    </source>
</evidence>
<keyword evidence="7" id="KW-0547">Nucleotide-binding</keyword>
<dbReference type="GO" id="GO:0002949">
    <property type="term" value="P:tRNA threonylcarbamoyladenosine modification"/>
    <property type="evidence" value="ECO:0007669"/>
    <property type="project" value="InterPro"/>
</dbReference>
<evidence type="ECO:0000256" key="9">
    <source>
        <dbReference type="ARBA" id="ARBA00022842"/>
    </source>
</evidence>
<sequence>MKTLNLSTEQDTIDLAKYLAPLLKEGDIITLFGDLGSGKTFFVKQLGKALGIEEEIDSPSFVLMKEYSGGRLPLYHLDLYRLRNKEEIYCLGLFDILEQGITVIEWPLLVNDLLPYQTLKLEFHFDGKKRWVDIIPDKEHSPYF</sequence>
<name>B0VG20_CLOAI</name>
<evidence type="ECO:0000256" key="5">
    <source>
        <dbReference type="ARBA" id="ARBA00022694"/>
    </source>
</evidence>
<dbReference type="AlphaFoldDB" id="B0VG20"/>
<evidence type="ECO:0000256" key="7">
    <source>
        <dbReference type="ARBA" id="ARBA00022741"/>
    </source>
</evidence>
<dbReference type="OrthoDB" id="9815896at2"/>
<dbReference type="SUPFAM" id="SSF52540">
    <property type="entry name" value="P-loop containing nucleoside triphosphate hydrolases"/>
    <property type="match status" value="1"/>
</dbReference>
<dbReference type="Pfam" id="PF02367">
    <property type="entry name" value="TsaE"/>
    <property type="match status" value="1"/>
</dbReference>
<evidence type="ECO:0000256" key="2">
    <source>
        <dbReference type="ARBA" id="ARBA00007599"/>
    </source>
</evidence>
<comment type="similarity">
    <text evidence="2">Belongs to the TsaE family.</text>
</comment>
<evidence type="ECO:0000313" key="11">
    <source>
        <dbReference type="EMBL" id="CAO81475.1"/>
    </source>
</evidence>
<accession>B0VG20</accession>
<dbReference type="STRING" id="459349.CLOAM1638"/>
<dbReference type="PANTHER" id="PTHR33540:SF2">
    <property type="entry name" value="TRNA THREONYLCARBAMOYLADENOSINE BIOSYNTHESIS PROTEIN TSAE"/>
    <property type="match status" value="1"/>
</dbReference>
<dbReference type="RefSeq" id="WP_015425333.1">
    <property type="nucleotide sequence ID" value="NC_020449.1"/>
</dbReference>
<keyword evidence="6" id="KW-0479">Metal-binding</keyword>
<evidence type="ECO:0000256" key="10">
    <source>
        <dbReference type="ARBA" id="ARBA00032441"/>
    </source>
</evidence>
<proteinExistence type="inferred from homology"/>
<evidence type="ECO:0000256" key="8">
    <source>
        <dbReference type="ARBA" id="ARBA00022840"/>
    </source>
</evidence>
<dbReference type="GO" id="GO:0005737">
    <property type="term" value="C:cytoplasm"/>
    <property type="evidence" value="ECO:0007669"/>
    <property type="project" value="UniProtKB-SubCell"/>
</dbReference>
<dbReference type="GO" id="GO:0005524">
    <property type="term" value="F:ATP binding"/>
    <property type="evidence" value="ECO:0007669"/>
    <property type="project" value="UniProtKB-KW"/>
</dbReference>
<dbReference type="NCBIfam" id="TIGR00150">
    <property type="entry name" value="T6A_YjeE"/>
    <property type="match status" value="1"/>
</dbReference>
<dbReference type="GO" id="GO:0046872">
    <property type="term" value="F:metal ion binding"/>
    <property type="evidence" value="ECO:0007669"/>
    <property type="project" value="UniProtKB-KW"/>
</dbReference>
<keyword evidence="11" id="KW-0418">Kinase</keyword>
<comment type="subcellular location">
    <subcellularLocation>
        <location evidence="1">Cytoplasm</location>
    </subcellularLocation>
</comment>
<dbReference type="GO" id="GO:0016301">
    <property type="term" value="F:kinase activity"/>
    <property type="evidence" value="ECO:0007669"/>
    <property type="project" value="UniProtKB-KW"/>
</dbReference>
<dbReference type="KEGG" id="caci:CLOAM1638"/>
<organism evidence="11 12">
    <name type="scientific">Cloacimonas acidaminovorans (strain Evry)</name>
    <dbReference type="NCBI Taxonomy" id="459349"/>
    <lineage>
        <taxon>Bacteria</taxon>
        <taxon>Pseudomonadati</taxon>
        <taxon>Candidatus Cloacimonadota</taxon>
        <taxon>Candidatus Cloacimonadia</taxon>
        <taxon>Candidatus Cloacimonadales</taxon>
        <taxon>Candidatus Cloacimonadaceae</taxon>
        <taxon>Candidatus Cloacimonas</taxon>
    </lineage>
</organism>
<dbReference type="Gene3D" id="3.40.50.300">
    <property type="entry name" value="P-loop containing nucleotide triphosphate hydrolases"/>
    <property type="match status" value="1"/>
</dbReference>
<dbReference type="InterPro" id="IPR027417">
    <property type="entry name" value="P-loop_NTPase"/>
</dbReference>
<keyword evidence="4" id="KW-0963">Cytoplasm</keyword>
<keyword evidence="8" id="KW-0067">ATP-binding</keyword>